<dbReference type="AlphaFoldDB" id="E1RGA5"/>
<evidence type="ECO:0000313" key="2">
    <source>
        <dbReference type="EMBL" id="ADN37419.1"/>
    </source>
</evidence>
<evidence type="ECO:0000313" key="3">
    <source>
        <dbReference type="Proteomes" id="UP000006565"/>
    </source>
</evidence>
<feature type="region of interest" description="Disordered" evidence="1">
    <location>
        <begin position="37"/>
        <end position="70"/>
    </location>
</feature>
<proteinExistence type="predicted"/>
<dbReference type="GeneID" id="9745170"/>
<dbReference type="EMBL" id="CP002117">
    <property type="protein sequence ID" value="ADN37419.1"/>
    <property type="molecule type" value="Genomic_DNA"/>
</dbReference>
<feature type="compositionally biased region" description="Basic and acidic residues" evidence="1">
    <location>
        <begin position="53"/>
        <end position="70"/>
    </location>
</feature>
<dbReference type="RefSeq" id="WP_013330592.1">
    <property type="nucleotide sequence ID" value="NC_014507.1"/>
</dbReference>
<evidence type="ECO:0000256" key="1">
    <source>
        <dbReference type="SAM" id="MobiDB-lite"/>
    </source>
</evidence>
<sequence length="70" mass="7596" precursor="true">MKKVFFLGLVAFVMTATVLSGGCTALDPGETLFLDELYGSTPTQTPDNADSGDLDKIPDDVERVDNNKDW</sequence>
<dbReference type="HOGENOM" id="CLU_2748228_0_0_2"/>
<gene>
    <name evidence="2" type="ordered locus">Mpet_2676</name>
</gene>
<accession>E1RGA5</accession>
<name>E1RGA5_METP4</name>
<dbReference type="Proteomes" id="UP000006565">
    <property type="component" value="Chromosome"/>
</dbReference>
<keyword evidence="3" id="KW-1185">Reference proteome</keyword>
<dbReference type="STRING" id="679926.Mpet_2676"/>
<dbReference type="PROSITE" id="PS51257">
    <property type="entry name" value="PROKAR_LIPOPROTEIN"/>
    <property type="match status" value="1"/>
</dbReference>
<dbReference type="KEGG" id="mpi:Mpet_2676"/>
<reference evidence="2 3" key="1">
    <citation type="journal article" date="2010" name="Stand. Genomic Sci.">
        <title>Complete genome sequence of Methanoplanus petrolearius type strain (SEBR 4847).</title>
        <authorList>
            <person name="Brambilla E."/>
            <person name="Djao O.D."/>
            <person name="Daligault H."/>
            <person name="Lapidus A."/>
            <person name="Lucas S."/>
            <person name="Hammon N."/>
            <person name="Nolan M."/>
            <person name="Tice H."/>
            <person name="Cheng J.F."/>
            <person name="Han C."/>
            <person name="Tapia R."/>
            <person name="Goodwin L."/>
            <person name="Pitluck S."/>
            <person name="Liolios K."/>
            <person name="Ivanova N."/>
            <person name="Mavromatis K."/>
            <person name="Mikhailova N."/>
            <person name="Pati A."/>
            <person name="Chen A."/>
            <person name="Palaniappan K."/>
            <person name="Land M."/>
            <person name="Hauser L."/>
            <person name="Chang Y.J."/>
            <person name="Jeffries C.D."/>
            <person name="Rohde M."/>
            <person name="Spring S."/>
            <person name="Sikorski J."/>
            <person name="Goker M."/>
            <person name="Woyke T."/>
            <person name="Bristow J."/>
            <person name="Eisen J.A."/>
            <person name="Markowitz V."/>
            <person name="Hugenholtz P."/>
            <person name="Kyrpides N.C."/>
            <person name="Klenk H.P."/>
        </authorList>
    </citation>
    <scope>NUCLEOTIDE SEQUENCE [LARGE SCALE GENOMIC DNA]</scope>
    <source>
        <strain evidence="3">DSM 11571 / OCM 486 / SEBR 4847</strain>
    </source>
</reference>
<dbReference type="OrthoDB" id="373798at2157"/>
<protein>
    <submittedName>
        <fullName evidence="2">Uncharacterized protein</fullName>
    </submittedName>
</protein>
<organism evidence="2 3">
    <name type="scientific">Methanolacinia petrolearia (strain DSM 11571 / OCM 486 / SEBR 4847)</name>
    <name type="common">Methanoplanus petrolearius</name>
    <dbReference type="NCBI Taxonomy" id="679926"/>
    <lineage>
        <taxon>Archaea</taxon>
        <taxon>Methanobacteriati</taxon>
        <taxon>Methanobacteriota</taxon>
        <taxon>Stenosarchaea group</taxon>
        <taxon>Methanomicrobia</taxon>
        <taxon>Methanomicrobiales</taxon>
        <taxon>Methanomicrobiaceae</taxon>
        <taxon>Methanolacinia</taxon>
    </lineage>
</organism>